<dbReference type="GO" id="GO:0046677">
    <property type="term" value="P:response to antibiotic"/>
    <property type="evidence" value="ECO:0007669"/>
    <property type="project" value="TreeGrafter"/>
</dbReference>
<gene>
    <name evidence="6" type="ORF">AV926_00520</name>
</gene>
<evidence type="ECO:0000256" key="2">
    <source>
        <dbReference type="SAM" id="Coils"/>
    </source>
</evidence>
<dbReference type="PANTHER" id="PTHR30158:SF23">
    <property type="entry name" value="MULTIDRUG RESISTANCE PROTEIN MEXA"/>
    <property type="match status" value="1"/>
</dbReference>
<dbReference type="Gene3D" id="1.10.287.470">
    <property type="entry name" value="Helix hairpin bin"/>
    <property type="match status" value="1"/>
</dbReference>
<dbReference type="Proteomes" id="UP000076630">
    <property type="component" value="Unassembled WGS sequence"/>
</dbReference>
<comment type="similarity">
    <text evidence="1">Belongs to the membrane fusion protein (MFP) (TC 8.A.1) family.</text>
</comment>
<dbReference type="Gene3D" id="2.40.50.100">
    <property type="match status" value="1"/>
</dbReference>
<evidence type="ECO:0000313" key="6">
    <source>
        <dbReference type="EMBL" id="KZE81826.1"/>
    </source>
</evidence>
<feature type="coiled-coil region" evidence="2">
    <location>
        <begin position="108"/>
        <end position="173"/>
    </location>
</feature>
<evidence type="ECO:0000256" key="1">
    <source>
        <dbReference type="ARBA" id="ARBA00009477"/>
    </source>
</evidence>
<evidence type="ECO:0000259" key="3">
    <source>
        <dbReference type="Pfam" id="PF25876"/>
    </source>
</evidence>
<keyword evidence="2" id="KW-0175">Coiled coil</keyword>
<protein>
    <submittedName>
        <fullName evidence="6">Efflux transporter periplasmic adaptor subunit</fullName>
    </submittedName>
</protein>
<dbReference type="InterPro" id="IPR058625">
    <property type="entry name" value="MdtA-like_BSH"/>
</dbReference>
<name>A0A161U7V5_9FLAO</name>
<dbReference type="SUPFAM" id="SSF111369">
    <property type="entry name" value="HlyD-like secretion proteins"/>
    <property type="match status" value="1"/>
</dbReference>
<dbReference type="Pfam" id="PF25944">
    <property type="entry name" value="Beta-barrel_RND"/>
    <property type="match status" value="1"/>
</dbReference>
<dbReference type="InterPro" id="IPR006143">
    <property type="entry name" value="RND_pump_MFP"/>
</dbReference>
<accession>A0A161U7V5</accession>
<dbReference type="NCBIfam" id="TIGR01730">
    <property type="entry name" value="RND_mfp"/>
    <property type="match status" value="1"/>
</dbReference>
<organism evidence="6 7">
    <name type="scientific">Myroides marinus</name>
    <dbReference type="NCBI Taxonomy" id="703342"/>
    <lineage>
        <taxon>Bacteria</taxon>
        <taxon>Pseudomonadati</taxon>
        <taxon>Bacteroidota</taxon>
        <taxon>Flavobacteriia</taxon>
        <taxon>Flavobacteriales</taxon>
        <taxon>Flavobacteriaceae</taxon>
        <taxon>Myroides</taxon>
    </lineage>
</organism>
<feature type="domain" description="Multidrug resistance protein MdtA-like barrel-sandwich hybrid" evidence="4">
    <location>
        <begin position="69"/>
        <end position="208"/>
    </location>
</feature>
<dbReference type="GO" id="GO:0030313">
    <property type="term" value="C:cell envelope"/>
    <property type="evidence" value="ECO:0007669"/>
    <property type="project" value="UniProtKB-SubCell"/>
</dbReference>
<dbReference type="RefSeq" id="WP_038986493.1">
    <property type="nucleotide sequence ID" value="NZ_JACALA010000009.1"/>
</dbReference>
<evidence type="ECO:0000313" key="7">
    <source>
        <dbReference type="Proteomes" id="UP000076630"/>
    </source>
</evidence>
<dbReference type="Gene3D" id="2.40.420.20">
    <property type="match status" value="1"/>
</dbReference>
<feature type="domain" description="Multidrug resistance protein MdtA-like beta-barrel" evidence="5">
    <location>
        <begin position="215"/>
        <end position="292"/>
    </location>
</feature>
<dbReference type="PROSITE" id="PS51257">
    <property type="entry name" value="PROKAR_LIPOPROTEIN"/>
    <property type="match status" value="1"/>
</dbReference>
<dbReference type="OrthoDB" id="9806939at2"/>
<dbReference type="Pfam" id="PF25876">
    <property type="entry name" value="HH_MFP_RND"/>
    <property type="match status" value="1"/>
</dbReference>
<keyword evidence="7" id="KW-1185">Reference proteome</keyword>
<dbReference type="PANTHER" id="PTHR30158">
    <property type="entry name" value="ACRA/E-RELATED COMPONENT OF DRUG EFFLUX TRANSPORTER"/>
    <property type="match status" value="1"/>
</dbReference>
<feature type="domain" description="Multidrug resistance protein MdtA-like alpha-helical hairpin" evidence="3">
    <location>
        <begin position="107"/>
        <end position="176"/>
    </location>
</feature>
<dbReference type="InterPro" id="IPR058626">
    <property type="entry name" value="MdtA-like_b-barrel"/>
</dbReference>
<evidence type="ECO:0000259" key="4">
    <source>
        <dbReference type="Pfam" id="PF25917"/>
    </source>
</evidence>
<dbReference type="AlphaFoldDB" id="A0A161U7V5"/>
<dbReference type="Gene3D" id="2.40.30.170">
    <property type="match status" value="1"/>
</dbReference>
<proteinExistence type="inferred from homology"/>
<comment type="caution">
    <text evidence="6">The sequence shown here is derived from an EMBL/GenBank/DDBJ whole genome shotgun (WGS) entry which is preliminary data.</text>
</comment>
<dbReference type="InterPro" id="IPR058624">
    <property type="entry name" value="MdtA-like_HH"/>
</dbReference>
<dbReference type="PRINTS" id="PR01490">
    <property type="entry name" value="RTXTOXIND"/>
</dbReference>
<reference evidence="6 7" key="1">
    <citation type="submission" date="2016-01" db="EMBL/GenBank/DDBJ databases">
        <title>Whole genome sequencing of Myroides marinus L41.</title>
        <authorList>
            <person name="Hong K.W."/>
        </authorList>
    </citation>
    <scope>NUCLEOTIDE SEQUENCE [LARGE SCALE GENOMIC DNA]</scope>
    <source>
        <strain evidence="6 7">L41</strain>
    </source>
</reference>
<dbReference type="EMBL" id="LQNU01000050">
    <property type="protein sequence ID" value="KZE81826.1"/>
    <property type="molecule type" value="Genomic_DNA"/>
</dbReference>
<sequence length="394" mass="42320">MNKIYRSTKVLFLGGLLFGLSVFFVSCKNDSNEGAEATAALEVKTSVVEKGDALVLKKYTASLEGRVNVEVRAQASGYIEKILVEEGSYVKKGQALILIDAQPYRIQLNNANASLKAAQAALVNAQLEKDKVQSLLDNKFVSPIQLKTAEAVLDNAKANVAQAQAAVAEAKLNLSYCTITAPVDGFLGRITKRVGNLVTAGEVEELTTMSDISQMYAYFSLTEADYFNLIKENGGSENVLKMPIELELSNGDKYPITGKVDVINGEFDAGTNSISVRAVFDNPERLLRNGGTGIVNLMATHRDVVQIPIAATADLQDKIFAYVVNKDNTVDQRQLKIIGKNLHTYFIEGGIEKGEVLAITGVNQLQDGMSVTALPSTSKNAGGNVSSNTAKASE</sequence>
<dbReference type="GO" id="GO:0022857">
    <property type="term" value="F:transmembrane transporter activity"/>
    <property type="evidence" value="ECO:0007669"/>
    <property type="project" value="InterPro"/>
</dbReference>
<dbReference type="GO" id="GO:0005886">
    <property type="term" value="C:plasma membrane"/>
    <property type="evidence" value="ECO:0007669"/>
    <property type="project" value="TreeGrafter"/>
</dbReference>
<dbReference type="Pfam" id="PF25917">
    <property type="entry name" value="BSH_RND"/>
    <property type="match status" value="1"/>
</dbReference>
<evidence type="ECO:0000259" key="5">
    <source>
        <dbReference type="Pfam" id="PF25944"/>
    </source>
</evidence>